<dbReference type="Proteomes" id="UP000583699">
    <property type="component" value="Unassembled WGS sequence"/>
</dbReference>
<evidence type="ECO:0000313" key="1">
    <source>
        <dbReference type="EMBL" id="MBB5356170.1"/>
    </source>
</evidence>
<evidence type="ECO:0000313" key="2">
    <source>
        <dbReference type="Proteomes" id="UP000583699"/>
    </source>
</evidence>
<protein>
    <recommendedName>
        <fullName evidence="3">Metal-dependent peptidase</fullName>
    </recommendedName>
</protein>
<evidence type="ECO:0008006" key="3">
    <source>
        <dbReference type="Google" id="ProtNLM"/>
    </source>
</evidence>
<dbReference type="RefSeq" id="WP_183243729.1">
    <property type="nucleotide sequence ID" value="NZ_JACHEQ010000012.1"/>
</dbReference>
<organism evidence="1 2">
    <name type="scientific">Anoxybacillus mongoliensis</name>
    <dbReference type="NCBI Taxonomy" id="452565"/>
    <lineage>
        <taxon>Bacteria</taxon>
        <taxon>Bacillati</taxon>
        <taxon>Bacillota</taxon>
        <taxon>Bacilli</taxon>
        <taxon>Bacillales</taxon>
        <taxon>Anoxybacillaceae</taxon>
        <taxon>Anoxybacillus</taxon>
    </lineage>
</organism>
<proteinExistence type="predicted"/>
<comment type="caution">
    <text evidence="1">The sequence shown here is derived from an EMBL/GenBank/DDBJ whole genome shotgun (WGS) entry which is preliminary data.</text>
</comment>
<gene>
    <name evidence="1" type="ORF">HNR43_002150</name>
</gene>
<sequence>MEIRGYGHYRSTSSSSTTVTLKAGDVYEAVVKEQVGEKEAIVQLRGVDIRFRFEGDVPSSGRVKVQVTGSDGDVVEGKIVTLPSTSSSETFETPELRQAVTIVAQRQLPLTRETVESLRTFLAEGRGTVEQKLETIQIAASKKLDMTMKQLQAVHEALHGKPFSESLHDIVRAIDEHFSFAPISKQRSQTVSELRAQLQQERNIDRVLELAKQFAEENGHDEIAKAVREATLLKERGHETFARSRIMQAVALAEENEKIDHVQTERATTQEKQLQMVRQQVEREPIVAKALTIAKGSEVVRQTLGPALQEAEQLYRSGQPLSAKQRLLEAFASVEKTEDASVQLSTATQKQMIDEAKRIVRNARNIEDAVRQLKETVLPRIESNELHEVIERVEQLGEKAKTDLIQALRAVEQKTDIRTTAETKEAQLKQVVEVRKQAESAPNAKTVESQVRDLVRTLPAEQAEKVARALEQSKQLETMGRSVEARQQLVQALRAVEEEVVSDVVRTAKEAVRANTPATKIETKEAQLKQVAEVRKQVENAPNVKAVEPQVREVTRTLPAEQGEKVARALEQSKQLETMGRSVEARQQLIQALRTVEEEATADVVRTAKEAIRANTPATKIETKEAQLKQVAEVRKQAESAPNVKAVEAQVREVTRTLPAEQGEKVARALEQSKQLETMGRSVEARQQLVQALRAVEEEVVADVVRTAKEAVRANTPATKVETKEAQLKQVAEVRKQAESASTVKAVEAQVREVARTLPAEQGEKVARALEQSKQLETMGRNVEARQQLVQALRAVEEAVTSEVLQEAKGAIRANTPATKVETKEAQLKQVVEVRKQAESASTVKAVEAQVREVARTLPAEQGEKVARALEQSKQLETMGRNVEARQQLVQALRAVEEAVTSEVLQEAKEAIRANTPATKVETKEAQLKQVAEVRKQAESAPNVKAVEAQVREVARTLPAEQGEKVARALEQSKQLETMGRSVEARQQLVQALRAVEEEVVADVVRTAKEAVRANTPATKVETKEAQLKQVAEVRKQVEHAPTVKAVELQVREVARTLPAEQAEKVVRALEQSKQQEAMGRTEKVARALEQSKQLETMGRSVEARQQLVQALRAVEEEVVADVVRTAKEAVRANTPATKIETKEAQLKQVVEVRKQAESASTVKAVEAQVREVARTLPAEQGEKVARALEQSKQLETMGRNVEARQQLVQALRAVEEAVTSEVLQEAKEAVRANTPAPKVETKEAQLKQVAEVRKQAESAPNVKAVEPQVREVARALPTEQAEKVMRTLNQAKLFETVGRGEEARQQLVQTLRSIEQQLAPEHVNRANMIANYLERQTMTLTEAVRQLQADATLAKQPNMAQMLQQATQMLDKQRQQLLTALTTTESEQRATNDVRATIAQAMKTMQKEPNVKEALQMARMQLAQHMEPSLHEAFARAEQMADEGREIAARQTVVQALQQLEQTLPTNDAPSSVDVAYESLATLGLQSKDMIVQTVTKRMAEAAQQFQQTKRDMMRNLDAIDHLITQCKQAARPQAKQLLETTIKQLDQTILKSDAMLFADMTMEKKLLQASSQLAEAKKLLDKGQMAEAQKIVKQVKSTLEQMQFKPSDVKVKHFVEAQSLKQQAPERALLTQWNEIVQPEPSARHMLQTIRRLGFMHETDVANALVFNGESEQAEETMKGLLMKLAQTGGEAAKQAEQALTNMTGQQLLNKNDQGSAMQTLFFTIPLLLQKEVKDVKVYVNARNDGKRVDWENCSLYFLFETKKLGDVGVLLSANERTISVTFRNDREDFAERMRPLIETATERLEEIGYRVGNIQFTTFEKTEEKTNETKRATWTEKGYDFTI</sequence>
<keyword evidence="2" id="KW-1185">Reference proteome</keyword>
<accession>A0A7W8JG87</accession>
<name>A0A7W8JG87_9BACL</name>
<reference evidence="1 2" key="1">
    <citation type="submission" date="2020-08" db="EMBL/GenBank/DDBJ databases">
        <title>Genomic Encyclopedia of Type Strains, Phase IV (KMG-IV): sequencing the most valuable type-strain genomes for metagenomic binning, comparative biology and taxonomic classification.</title>
        <authorList>
            <person name="Goeker M."/>
        </authorList>
    </citation>
    <scope>NUCLEOTIDE SEQUENCE [LARGE SCALE GENOMIC DNA]</scope>
    <source>
        <strain evidence="1 2">DSM 19169</strain>
    </source>
</reference>
<dbReference type="EMBL" id="JACHEQ010000012">
    <property type="protein sequence ID" value="MBB5356170.1"/>
    <property type="molecule type" value="Genomic_DNA"/>
</dbReference>